<accession>A0ACB9HD30</accession>
<dbReference type="EMBL" id="CM042009">
    <property type="protein sequence ID" value="KAI3792837.1"/>
    <property type="molecule type" value="Genomic_DNA"/>
</dbReference>
<protein>
    <submittedName>
        <fullName evidence="1">Uncharacterized protein</fullName>
    </submittedName>
</protein>
<organism evidence="1 2">
    <name type="scientific">Cichorium intybus</name>
    <name type="common">Chicory</name>
    <dbReference type="NCBI Taxonomy" id="13427"/>
    <lineage>
        <taxon>Eukaryota</taxon>
        <taxon>Viridiplantae</taxon>
        <taxon>Streptophyta</taxon>
        <taxon>Embryophyta</taxon>
        <taxon>Tracheophyta</taxon>
        <taxon>Spermatophyta</taxon>
        <taxon>Magnoliopsida</taxon>
        <taxon>eudicotyledons</taxon>
        <taxon>Gunneridae</taxon>
        <taxon>Pentapetalae</taxon>
        <taxon>asterids</taxon>
        <taxon>campanulids</taxon>
        <taxon>Asterales</taxon>
        <taxon>Asteraceae</taxon>
        <taxon>Cichorioideae</taxon>
        <taxon>Cichorieae</taxon>
        <taxon>Cichoriinae</taxon>
        <taxon>Cichorium</taxon>
    </lineage>
</organism>
<sequence>MADEFSFTDSDDERAVEDVLSQAMDHSVLEQIASINCSSFSTSDNLPSHLEARFRKLKSLPTTTATSAAAGSRFPPSKSKSLGPRSGHDSNVEEPNRQFCSSVDFEQTPAPKKCPKSSPSTEMRKTEMKTEKERSKSNSKVCNKERSKTKSRSDSWSLSSPESEEHSDENRDEKKETKSNTKPNSKVCKKERSKSKSRSDSWSLSSPESESETRSPPRRSIGCLWCSPKKEKSVPRKQGKENRLFSSSSSWGNDAEFLKTFSVQEQKKIMKKAMKEEEKINREAEKIVKWAKQASARMMDVSGLDDELSDFENNSK</sequence>
<proteinExistence type="predicted"/>
<comment type="caution">
    <text evidence="1">The sequence shown here is derived from an EMBL/GenBank/DDBJ whole genome shotgun (WGS) entry which is preliminary data.</text>
</comment>
<reference evidence="2" key="1">
    <citation type="journal article" date="2022" name="Mol. Ecol. Resour.">
        <title>The genomes of chicory, endive, great burdock and yacon provide insights into Asteraceae palaeo-polyploidization history and plant inulin production.</title>
        <authorList>
            <person name="Fan W."/>
            <person name="Wang S."/>
            <person name="Wang H."/>
            <person name="Wang A."/>
            <person name="Jiang F."/>
            <person name="Liu H."/>
            <person name="Zhao H."/>
            <person name="Xu D."/>
            <person name="Zhang Y."/>
        </authorList>
    </citation>
    <scope>NUCLEOTIDE SEQUENCE [LARGE SCALE GENOMIC DNA]</scope>
    <source>
        <strain evidence="2">cv. Punajuju</strain>
    </source>
</reference>
<gene>
    <name evidence="1" type="ORF">L2E82_06728</name>
</gene>
<reference evidence="1 2" key="2">
    <citation type="journal article" date="2022" name="Mol. Ecol. Resour.">
        <title>The genomes of chicory, endive, great burdock and yacon provide insights into Asteraceae paleo-polyploidization history and plant inulin production.</title>
        <authorList>
            <person name="Fan W."/>
            <person name="Wang S."/>
            <person name="Wang H."/>
            <person name="Wang A."/>
            <person name="Jiang F."/>
            <person name="Liu H."/>
            <person name="Zhao H."/>
            <person name="Xu D."/>
            <person name="Zhang Y."/>
        </authorList>
    </citation>
    <scope>NUCLEOTIDE SEQUENCE [LARGE SCALE GENOMIC DNA]</scope>
    <source>
        <strain evidence="2">cv. Punajuju</strain>
        <tissue evidence="1">Leaves</tissue>
    </source>
</reference>
<evidence type="ECO:0000313" key="2">
    <source>
        <dbReference type="Proteomes" id="UP001055811"/>
    </source>
</evidence>
<dbReference type="Proteomes" id="UP001055811">
    <property type="component" value="Linkage Group LG01"/>
</dbReference>
<keyword evidence="2" id="KW-1185">Reference proteome</keyword>
<name>A0ACB9HD30_CICIN</name>
<evidence type="ECO:0000313" key="1">
    <source>
        <dbReference type="EMBL" id="KAI3792837.1"/>
    </source>
</evidence>